<dbReference type="EMBL" id="AMGX01000009">
    <property type="protein sequence ID" value="EXJ70187.1"/>
    <property type="molecule type" value="Genomic_DNA"/>
</dbReference>
<sequence length="176" mass="20372">MYDRQIIRICGYRISSWNDSGRQQNPDKVPSRIIYDDKGEVTDWGFATPTDRTTLVPWFKFLLSDEALRKGGEKVAEAQAALKRLKKDAVDVVAVYLRQLWLHAVERIELKLTQISFENMDIRVVLTAKSRAFDNDWEHGIKRAYAGSDQTFPVNIVGFKQTRWSLLKDTKLQNHS</sequence>
<dbReference type="PANTHER" id="PTHR14187:SF5">
    <property type="entry name" value="HEAT SHOCK 70 KDA PROTEIN 12A"/>
    <property type="match status" value="1"/>
</dbReference>
<dbReference type="PANTHER" id="PTHR14187">
    <property type="entry name" value="ALPHA KINASE/ELONGATION FACTOR 2 KINASE"/>
    <property type="match status" value="1"/>
</dbReference>
<reference evidence="1 2" key="1">
    <citation type="submission" date="2013-03" db="EMBL/GenBank/DDBJ databases">
        <title>The Genome Sequence of Cladophialophora psammophila CBS 110553.</title>
        <authorList>
            <consortium name="The Broad Institute Genomics Platform"/>
            <person name="Cuomo C."/>
            <person name="de Hoog S."/>
            <person name="Gorbushina A."/>
            <person name="Walker B."/>
            <person name="Young S.K."/>
            <person name="Zeng Q."/>
            <person name="Gargeya S."/>
            <person name="Fitzgerald M."/>
            <person name="Haas B."/>
            <person name="Abouelleil A."/>
            <person name="Allen A.W."/>
            <person name="Alvarado L."/>
            <person name="Arachchi H.M."/>
            <person name="Berlin A.M."/>
            <person name="Chapman S.B."/>
            <person name="Gainer-Dewar J."/>
            <person name="Goldberg J."/>
            <person name="Griggs A."/>
            <person name="Gujja S."/>
            <person name="Hansen M."/>
            <person name="Howarth C."/>
            <person name="Imamovic A."/>
            <person name="Ireland A."/>
            <person name="Larimer J."/>
            <person name="McCowan C."/>
            <person name="Murphy C."/>
            <person name="Pearson M."/>
            <person name="Poon T.W."/>
            <person name="Priest M."/>
            <person name="Roberts A."/>
            <person name="Saif S."/>
            <person name="Shea T."/>
            <person name="Sisk P."/>
            <person name="Sykes S."/>
            <person name="Wortman J."/>
            <person name="Nusbaum C."/>
            <person name="Birren B."/>
        </authorList>
    </citation>
    <scope>NUCLEOTIDE SEQUENCE [LARGE SCALE GENOMIC DNA]</scope>
    <source>
        <strain evidence="1 2">CBS 110553</strain>
    </source>
</reference>
<evidence type="ECO:0000313" key="2">
    <source>
        <dbReference type="Proteomes" id="UP000019471"/>
    </source>
</evidence>
<organism evidence="1 2">
    <name type="scientific">Cladophialophora psammophila CBS 110553</name>
    <dbReference type="NCBI Taxonomy" id="1182543"/>
    <lineage>
        <taxon>Eukaryota</taxon>
        <taxon>Fungi</taxon>
        <taxon>Dikarya</taxon>
        <taxon>Ascomycota</taxon>
        <taxon>Pezizomycotina</taxon>
        <taxon>Eurotiomycetes</taxon>
        <taxon>Chaetothyriomycetidae</taxon>
        <taxon>Chaetothyriales</taxon>
        <taxon>Herpotrichiellaceae</taxon>
        <taxon>Cladophialophora</taxon>
    </lineage>
</organism>
<dbReference type="Proteomes" id="UP000019471">
    <property type="component" value="Unassembled WGS sequence"/>
</dbReference>
<gene>
    <name evidence="1" type="ORF">A1O5_06255</name>
</gene>
<dbReference type="STRING" id="1182543.W9WPR6"/>
<evidence type="ECO:0000313" key="1">
    <source>
        <dbReference type="EMBL" id="EXJ70187.1"/>
    </source>
</evidence>
<dbReference type="OrthoDB" id="2963168at2759"/>
<keyword evidence="2" id="KW-1185">Reference proteome</keyword>
<dbReference type="HOGENOM" id="CLU_1525003_0_0_1"/>
<dbReference type="RefSeq" id="XP_007745039.1">
    <property type="nucleotide sequence ID" value="XM_007746849.1"/>
</dbReference>
<accession>W9WPR6</accession>
<proteinExistence type="predicted"/>
<dbReference type="AlphaFoldDB" id="W9WPR6"/>
<comment type="caution">
    <text evidence="1">The sequence shown here is derived from an EMBL/GenBank/DDBJ whole genome shotgun (WGS) entry which is preliminary data.</text>
</comment>
<name>W9WPR6_9EURO</name>
<protein>
    <submittedName>
        <fullName evidence="1">Uncharacterized protein</fullName>
    </submittedName>
</protein>
<dbReference type="GeneID" id="19190966"/>